<feature type="short sequence motif" description="'HIGH' region" evidence="8">
    <location>
        <begin position="33"/>
        <end position="43"/>
    </location>
</feature>
<name>A0A2N3LD33_9BACI</name>
<dbReference type="InterPro" id="IPR000924">
    <property type="entry name" value="Glu/Gln-tRNA-synth"/>
</dbReference>
<dbReference type="FunFam" id="2.40.240.10:FF:000001">
    <property type="entry name" value="Glutamine--tRNA ligase"/>
    <property type="match status" value="1"/>
</dbReference>
<feature type="short sequence motif" description="'KMSKS' region" evidence="8">
    <location>
        <begin position="266"/>
        <end position="270"/>
    </location>
</feature>
<reference evidence="13 14" key="1">
    <citation type="submission" date="2017-11" db="EMBL/GenBank/DDBJ databases">
        <title>Bacillus camelliae sp. nov., isolated from pu'er tea.</title>
        <authorList>
            <person name="Niu L."/>
        </authorList>
    </citation>
    <scope>NUCLEOTIDE SEQUENCE [LARGE SCALE GENOMIC DNA]</scope>
    <source>
        <strain evidence="13 14">7578-1</strain>
    </source>
</reference>
<dbReference type="InterPro" id="IPR014729">
    <property type="entry name" value="Rossmann-like_a/b/a_fold"/>
</dbReference>
<dbReference type="Pfam" id="PF20974">
    <property type="entry name" value="tRNA-synt_1c_C2"/>
    <property type="match status" value="1"/>
</dbReference>
<evidence type="ECO:0000259" key="10">
    <source>
        <dbReference type="Pfam" id="PF00749"/>
    </source>
</evidence>
<evidence type="ECO:0000313" key="13">
    <source>
        <dbReference type="EMBL" id="PKR82473.1"/>
    </source>
</evidence>
<feature type="domain" description="Glutamyl/glutaminyl-tRNA synthetase class Ib anti-codon binding" evidence="11">
    <location>
        <begin position="338"/>
        <end position="438"/>
    </location>
</feature>
<keyword evidence="1 8" id="KW-0963">Cytoplasm</keyword>
<dbReference type="FunFam" id="3.90.800.10:FF:000001">
    <property type="entry name" value="Glutamine--tRNA ligase"/>
    <property type="match status" value="1"/>
</dbReference>
<dbReference type="PRINTS" id="PR00987">
    <property type="entry name" value="TRNASYNTHGLU"/>
</dbReference>
<comment type="similarity">
    <text evidence="8 9">Belongs to the class-I aminoacyl-tRNA synthetase family.</text>
</comment>
<evidence type="ECO:0000256" key="7">
    <source>
        <dbReference type="ARBA" id="ARBA00048270"/>
    </source>
</evidence>
<feature type="binding site" evidence="8">
    <location>
        <begin position="34"/>
        <end position="36"/>
    </location>
    <ligand>
        <name>ATP</name>
        <dbReference type="ChEBI" id="CHEBI:30616"/>
    </ligand>
</feature>
<dbReference type="InterPro" id="IPR022861">
    <property type="entry name" value="Gln_tRNA_ligase_bac"/>
</dbReference>
<evidence type="ECO:0000256" key="9">
    <source>
        <dbReference type="RuleBase" id="RU363037"/>
    </source>
</evidence>
<dbReference type="InterPro" id="IPR020058">
    <property type="entry name" value="Glu/Gln-tRNA-synth_Ib_cat-dom"/>
</dbReference>
<dbReference type="CDD" id="cd00807">
    <property type="entry name" value="GlnRS_core"/>
    <property type="match status" value="1"/>
</dbReference>
<comment type="caution">
    <text evidence="13">The sequence shown here is derived from an EMBL/GenBank/DDBJ whole genome shotgun (WGS) entry which is preliminary data.</text>
</comment>
<evidence type="ECO:0000256" key="5">
    <source>
        <dbReference type="ARBA" id="ARBA00022917"/>
    </source>
</evidence>
<dbReference type="GO" id="GO:0006425">
    <property type="term" value="P:glutaminyl-tRNA aminoacylation"/>
    <property type="evidence" value="ECO:0007669"/>
    <property type="project" value="UniProtKB-UniRule"/>
</dbReference>
<dbReference type="InterPro" id="IPR001412">
    <property type="entry name" value="aa-tRNA-synth_I_CS"/>
</dbReference>
<dbReference type="InterPro" id="IPR011035">
    <property type="entry name" value="Ribosomal_bL25/Gln-tRNA_synth"/>
</dbReference>
<dbReference type="Gene3D" id="1.10.1160.10">
    <property type="entry name" value="Glutamyl-trna Synthetase, Domain 2"/>
    <property type="match status" value="1"/>
</dbReference>
<dbReference type="Pfam" id="PF00749">
    <property type="entry name" value="tRNA-synt_1c"/>
    <property type="match status" value="1"/>
</dbReference>
<evidence type="ECO:0000256" key="4">
    <source>
        <dbReference type="ARBA" id="ARBA00022840"/>
    </source>
</evidence>
<dbReference type="NCBIfam" id="TIGR00440">
    <property type="entry name" value="glnS"/>
    <property type="match status" value="1"/>
</dbReference>
<comment type="subunit">
    <text evidence="8">Monomer.</text>
</comment>
<dbReference type="Gene3D" id="3.40.50.620">
    <property type="entry name" value="HUPs"/>
    <property type="match status" value="1"/>
</dbReference>
<dbReference type="NCBIfam" id="NF011291">
    <property type="entry name" value="PRK14703.1"/>
    <property type="match status" value="1"/>
</dbReference>
<comment type="caution">
    <text evidence="8">Lacks conserved residue(s) required for the propagation of feature annotation.</text>
</comment>
<dbReference type="GO" id="GO:0004819">
    <property type="term" value="F:glutamine-tRNA ligase activity"/>
    <property type="evidence" value="ECO:0007669"/>
    <property type="project" value="UniProtKB-UniRule"/>
</dbReference>
<dbReference type="Gene3D" id="2.40.240.10">
    <property type="entry name" value="Ribosomal Protein L25, Chain P"/>
    <property type="match status" value="2"/>
</dbReference>
<comment type="subcellular location">
    <subcellularLocation>
        <location evidence="8">Cytoplasm</location>
    </subcellularLocation>
</comment>
<dbReference type="RefSeq" id="WP_101356745.1">
    <property type="nucleotide sequence ID" value="NZ_PIQO01000042.1"/>
</dbReference>
<evidence type="ECO:0000256" key="8">
    <source>
        <dbReference type="HAMAP-Rule" id="MF_00126"/>
    </source>
</evidence>
<organism evidence="13 14">
    <name type="scientific">Heyndrickxia camelliae</name>
    <dbReference type="NCBI Taxonomy" id="1707093"/>
    <lineage>
        <taxon>Bacteria</taxon>
        <taxon>Bacillati</taxon>
        <taxon>Bacillota</taxon>
        <taxon>Bacilli</taxon>
        <taxon>Bacillales</taxon>
        <taxon>Bacillaceae</taxon>
        <taxon>Heyndrickxia</taxon>
    </lineage>
</organism>
<feature type="binding site" evidence="8">
    <location>
        <position position="66"/>
    </location>
    <ligand>
        <name>L-glutamine</name>
        <dbReference type="ChEBI" id="CHEBI:58359"/>
    </ligand>
</feature>
<evidence type="ECO:0000256" key="6">
    <source>
        <dbReference type="ARBA" id="ARBA00023146"/>
    </source>
</evidence>
<proteinExistence type="inferred from homology"/>
<dbReference type="SUPFAM" id="SSF52374">
    <property type="entry name" value="Nucleotidylyl transferase"/>
    <property type="match status" value="1"/>
</dbReference>
<evidence type="ECO:0000259" key="11">
    <source>
        <dbReference type="Pfam" id="PF03950"/>
    </source>
</evidence>
<feature type="binding site" evidence="8">
    <location>
        <begin position="267"/>
        <end position="269"/>
    </location>
    <ligand>
        <name>ATP</name>
        <dbReference type="ChEBI" id="CHEBI:30616"/>
    </ligand>
</feature>
<dbReference type="HAMAP" id="MF_00126">
    <property type="entry name" value="Gln_tRNA_synth"/>
    <property type="match status" value="1"/>
</dbReference>
<comment type="catalytic activity">
    <reaction evidence="7 8">
        <text>tRNA(Gln) + L-glutamine + ATP = L-glutaminyl-tRNA(Gln) + AMP + diphosphate</text>
        <dbReference type="Rhea" id="RHEA:20121"/>
        <dbReference type="Rhea" id="RHEA-COMP:9662"/>
        <dbReference type="Rhea" id="RHEA-COMP:9681"/>
        <dbReference type="ChEBI" id="CHEBI:30616"/>
        <dbReference type="ChEBI" id="CHEBI:33019"/>
        <dbReference type="ChEBI" id="CHEBI:58359"/>
        <dbReference type="ChEBI" id="CHEBI:78442"/>
        <dbReference type="ChEBI" id="CHEBI:78521"/>
        <dbReference type="ChEBI" id="CHEBI:456215"/>
        <dbReference type="EC" id="6.1.1.18"/>
    </reaction>
</comment>
<evidence type="ECO:0000259" key="12">
    <source>
        <dbReference type="Pfam" id="PF20974"/>
    </source>
</evidence>
<dbReference type="GO" id="GO:0005829">
    <property type="term" value="C:cytosol"/>
    <property type="evidence" value="ECO:0007669"/>
    <property type="project" value="TreeGrafter"/>
</dbReference>
<gene>
    <name evidence="8" type="primary">glnS</name>
    <name evidence="13" type="ORF">CWO92_24195</name>
</gene>
<feature type="binding site" evidence="8">
    <location>
        <position position="210"/>
    </location>
    <ligand>
        <name>L-glutamine</name>
        <dbReference type="ChEBI" id="CHEBI:58359"/>
    </ligand>
</feature>
<keyword evidence="4 8" id="KW-0067">ATP-binding</keyword>
<dbReference type="InterPro" id="IPR020059">
    <property type="entry name" value="Glu/Gln-tRNA-synth_Ib_codon-bd"/>
</dbReference>
<dbReference type="EC" id="6.1.1.18" evidence="8"/>
<dbReference type="FunFam" id="1.10.1160.10:FF:000001">
    <property type="entry name" value="Glutamine--tRNA ligase"/>
    <property type="match status" value="1"/>
</dbReference>
<dbReference type="AlphaFoldDB" id="A0A2N3LD33"/>
<dbReference type="OrthoDB" id="9801560at2"/>
<evidence type="ECO:0000256" key="2">
    <source>
        <dbReference type="ARBA" id="ARBA00022598"/>
    </source>
</evidence>
<dbReference type="SUPFAM" id="SSF50715">
    <property type="entry name" value="Ribosomal protein L25-like"/>
    <property type="match status" value="1"/>
</dbReference>
<protein>
    <recommendedName>
        <fullName evidence="8">Glutamine--tRNA ligase</fullName>
        <ecNumber evidence="8">6.1.1.18</ecNumber>
    </recommendedName>
    <alternativeName>
        <fullName evidence="8">Glutaminyl-tRNA synthetase</fullName>
        <shortName evidence="8">GlnRS</shortName>
    </alternativeName>
</protein>
<dbReference type="Gene3D" id="3.90.800.10">
    <property type="entry name" value="Glutamyl-tRNA Synthetase, Domain 3"/>
    <property type="match status" value="1"/>
</dbReference>
<dbReference type="InterPro" id="IPR049437">
    <property type="entry name" value="tRNA-synt_1c_C2"/>
</dbReference>
<dbReference type="Pfam" id="PF03950">
    <property type="entry name" value="tRNA-synt_1c_C"/>
    <property type="match status" value="1"/>
</dbReference>
<dbReference type="PROSITE" id="PS00178">
    <property type="entry name" value="AA_TRNA_LIGASE_I"/>
    <property type="match status" value="1"/>
</dbReference>
<feature type="domain" description="Glutamyl/glutaminyl-tRNA synthetase class Ib catalytic" evidence="10">
    <location>
        <begin position="27"/>
        <end position="335"/>
    </location>
</feature>
<keyword evidence="3 8" id="KW-0547">Nucleotide-binding</keyword>
<evidence type="ECO:0000256" key="3">
    <source>
        <dbReference type="ARBA" id="ARBA00022741"/>
    </source>
</evidence>
<dbReference type="FunFam" id="3.40.50.620:FF:000037">
    <property type="entry name" value="Glutamine--tRNA ligase cytoplasmic"/>
    <property type="match status" value="1"/>
</dbReference>
<evidence type="ECO:0000256" key="1">
    <source>
        <dbReference type="ARBA" id="ARBA00022490"/>
    </source>
</evidence>
<dbReference type="GO" id="GO:0005524">
    <property type="term" value="F:ATP binding"/>
    <property type="evidence" value="ECO:0007669"/>
    <property type="project" value="UniProtKB-UniRule"/>
</dbReference>
<dbReference type="InterPro" id="IPR004514">
    <property type="entry name" value="Gln-tRNA-synth"/>
</dbReference>
<keyword evidence="6 8" id="KW-0030">Aminoacyl-tRNA synthetase</keyword>
<keyword evidence="14" id="KW-1185">Reference proteome</keyword>
<dbReference type="Proteomes" id="UP000233440">
    <property type="component" value="Unassembled WGS sequence"/>
</dbReference>
<dbReference type="PANTHER" id="PTHR43097">
    <property type="entry name" value="GLUTAMINE-TRNA LIGASE"/>
    <property type="match status" value="1"/>
</dbReference>
<feature type="binding site" evidence="8">
    <location>
        <begin position="40"/>
        <end position="46"/>
    </location>
    <ligand>
        <name>ATP</name>
        <dbReference type="ChEBI" id="CHEBI:30616"/>
    </ligand>
</feature>
<feature type="domain" description="tRNA synthetases class I (E and Q) anti-codon binding" evidence="12">
    <location>
        <begin position="455"/>
        <end position="527"/>
    </location>
</feature>
<accession>A0A2N3LD33</accession>
<dbReference type="EMBL" id="PIQO01000042">
    <property type="protein sequence ID" value="PKR82473.1"/>
    <property type="molecule type" value="Genomic_DNA"/>
</dbReference>
<dbReference type="InterPro" id="IPR020061">
    <property type="entry name" value="Glu_tRNA_lig_a-bdl"/>
</dbReference>
<dbReference type="InterPro" id="IPR020056">
    <property type="entry name" value="Rbsml_bL25/Gln-tRNA_synth_N"/>
</dbReference>
<dbReference type="GO" id="GO:0006424">
    <property type="term" value="P:glutamyl-tRNA aminoacylation"/>
    <property type="evidence" value="ECO:0007669"/>
    <property type="project" value="UniProtKB-UniRule"/>
</dbReference>
<dbReference type="InterPro" id="IPR050132">
    <property type="entry name" value="Gln/Glu-tRNA_Ligase"/>
</dbReference>
<dbReference type="PANTHER" id="PTHR43097:SF5">
    <property type="entry name" value="GLUTAMATE--TRNA LIGASE"/>
    <property type="match status" value="1"/>
</dbReference>
<keyword evidence="5 8" id="KW-0648">Protein biosynthesis</keyword>
<sequence>MDSSSHSSNFIKNIIIDDLQSGKHKEIITRFPPEPNGYLHIGHAKAISINFDTAAEFNGKTNLRFDDTNPIKEDVEFVNSIKRDIEWLGYKWENLCFASNYFDEMYERAILLIKKGLAYVEDLTAEEIREYRGTLTEPGKESPYRNRSVEENLDLFERMKNGEFQNGEKVLRAKIDMSSPNINMRDPVLYRISHTTHHNTGDKWCIYPMYAFAHPLEDAIEGVTHSLCSIEFEDQRPLYNWVVENCEMESKPRQIEFGRYNITNTVMSKRKLKQLVDEEIVDGWDDPRMPTISGLRRRGFTPEAIIAFCREIGVARNNATVDVQMLEHFIREDLKLKAPRTMAVLKPLKVVITNYPEGQVELLDAENNPEVPEMGTRKIPFSREIYIEQEDFMENPPKKYFRLFPGNEVRLKHAYFIKCEEVIKDENGEVVELHCTYDPETKSGTGFTGRKVKGTIHWVEATQAKPAEFRLYDSLILDDEDEDEKSFIDKINPNSLEIVQGFVENNMENAKPQDKFQFFRHGYFNVDPKYTTNELLVFNRIVSLKSSFKL</sequence>
<keyword evidence="2 8" id="KW-0436">Ligase</keyword>
<evidence type="ECO:0000313" key="14">
    <source>
        <dbReference type="Proteomes" id="UP000233440"/>
    </source>
</evidence>